<dbReference type="InterPro" id="IPR038084">
    <property type="entry name" value="PduO/GlcC-like_sf"/>
</dbReference>
<evidence type="ECO:0000313" key="1">
    <source>
        <dbReference type="EMBL" id="CAB4606041.1"/>
    </source>
</evidence>
<dbReference type="EMBL" id="CAEZXH010000016">
    <property type="protein sequence ID" value="CAB4679573.1"/>
    <property type="molecule type" value="Genomic_DNA"/>
</dbReference>
<dbReference type="InterPro" id="IPR010371">
    <property type="entry name" value="YBR137W-like"/>
</dbReference>
<dbReference type="InterPro" id="IPR005624">
    <property type="entry name" value="PduO/GlcC-like"/>
</dbReference>
<protein>
    <submittedName>
        <fullName evidence="4">Unannotated protein</fullName>
    </submittedName>
</protein>
<dbReference type="AlphaFoldDB" id="A0A6J7D7L9"/>
<dbReference type="EMBL" id="CAEZUJ010000057">
    <property type="protein sequence ID" value="CAB4606041.1"/>
    <property type="molecule type" value="Genomic_DNA"/>
</dbReference>
<evidence type="ECO:0000313" key="2">
    <source>
        <dbReference type="EMBL" id="CAB4679573.1"/>
    </source>
</evidence>
<dbReference type="SUPFAM" id="SSF143744">
    <property type="entry name" value="GlcG-like"/>
    <property type="match status" value="1"/>
</dbReference>
<organism evidence="4">
    <name type="scientific">freshwater metagenome</name>
    <dbReference type="NCBI Taxonomy" id="449393"/>
    <lineage>
        <taxon>unclassified sequences</taxon>
        <taxon>metagenomes</taxon>
        <taxon>ecological metagenomes</taxon>
    </lineage>
</organism>
<sequence>MTTGGFNSKELLALEDELTLAVLTSKEAVEIGECVVKIAREKNLPIATRVYIGDWVVFHVSLPGSDAENDRWMGRKVRTVAAKGHSSMCLRILAEEAGISEKDWYVQNNLAESDHAIHGGAFPLRVDGVHVGTVVVSGIPQAEDHRLAVAGLREFLARG</sequence>
<dbReference type="PANTHER" id="PTHR28255:SF1">
    <property type="entry name" value="UPF0303 PROTEIN YBR137W"/>
    <property type="match status" value="1"/>
</dbReference>
<proteinExistence type="predicted"/>
<gene>
    <name evidence="1" type="ORF">UFOPK1811_01129</name>
    <name evidence="2" type="ORF">UFOPK2360_00438</name>
    <name evidence="3" type="ORF">UFOPK2922_00561</name>
    <name evidence="4" type="ORF">UFOPK3306_00726</name>
</gene>
<dbReference type="EMBL" id="CAFBLI010000045">
    <property type="protein sequence ID" value="CAB4866797.1"/>
    <property type="molecule type" value="Genomic_DNA"/>
</dbReference>
<evidence type="ECO:0000313" key="4">
    <source>
        <dbReference type="EMBL" id="CAB4866797.1"/>
    </source>
</evidence>
<reference evidence="4" key="1">
    <citation type="submission" date="2020-05" db="EMBL/GenBank/DDBJ databases">
        <authorList>
            <person name="Chiriac C."/>
            <person name="Salcher M."/>
            <person name="Ghai R."/>
            <person name="Kavagutti S V."/>
        </authorList>
    </citation>
    <scope>NUCLEOTIDE SEQUENCE</scope>
</reference>
<dbReference type="Pfam" id="PF03928">
    <property type="entry name" value="HbpS-like"/>
    <property type="match status" value="1"/>
</dbReference>
<accession>A0A6J7D7L9</accession>
<evidence type="ECO:0000313" key="3">
    <source>
        <dbReference type="EMBL" id="CAB4774498.1"/>
    </source>
</evidence>
<dbReference type="EMBL" id="CAEZZS010000018">
    <property type="protein sequence ID" value="CAB4774498.1"/>
    <property type="molecule type" value="Genomic_DNA"/>
</dbReference>
<dbReference type="PANTHER" id="PTHR28255">
    <property type="match status" value="1"/>
</dbReference>
<dbReference type="Gene3D" id="3.30.450.150">
    <property type="entry name" value="Haem-degrading domain"/>
    <property type="match status" value="1"/>
</dbReference>
<name>A0A6J7D7L9_9ZZZZ</name>